<evidence type="ECO:0000259" key="2">
    <source>
        <dbReference type="Pfam" id="PF04043"/>
    </source>
</evidence>
<gene>
    <name evidence="3" type="ORF">QVD17_12218</name>
</gene>
<evidence type="ECO:0000313" key="3">
    <source>
        <dbReference type="EMBL" id="KAK1429895.1"/>
    </source>
</evidence>
<organism evidence="3 4">
    <name type="scientific">Tagetes erecta</name>
    <name type="common">African marigold</name>
    <dbReference type="NCBI Taxonomy" id="13708"/>
    <lineage>
        <taxon>Eukaryota</taxon>
        <taxon>Viridiplantae</taxon>
        <taxon>Streptophyta</taxon>
        <taxon>Embryophyta</taxon>
        <taxon>Tracheophyta</taxon>
        <taxon>Spermatophyta</taxon>
        <taxon>Magnoliopsida</taxon>
        <taxon>eudicotyledons</taxon>
        <taxon>Gunneridae</taxon>
        <taxon>Pentapetalae</taxon>
        <taxon>asterids</taxon>
        <taxon>campanulids</taxon>
        <taxon>Asterales</taxon>
        <taxon>Asteraceae</taxon>
        <taxon>Asteroideae</taxon>
        <taxon>Heliantheae alliance</taxon>
        <taxon>Tageteae</taxon>
        <taxon>Tagetes</taxon>
    </lineage>
</organism>
<dbReference type="Gene3D" id="1.20.140.40">
    <property type="entry name" value="Invertase/pectin methylesterase inhibitor family protein"/>
    <property type="match status" value="1"/>
</dbReference>
<dbReference type="Pfam" id="PF04043">
    <property type="entry name" value="PMEI"/>
    <property type="match status" value="1"/>
</dbReference>
<dbReference type="PANTHER" id="PTHR31890:SF9">
    <property type="entry name" value="PLANT INVERTASE_PECTIN METHYLESTERASE INHIBITOR SUPERFAMILY PROTEIN"/>
    <property type="match status" value="1"/>
</dbReference>
<keyword evidence="1" id="KW-0732">Signal</keyword>
<feature type="chain" id="PRO_5041901142" description="Pectinesterase inhibitor domain-containing protein" evidence="1">
    <location>
        <begin position="26"/>
        <end position="182"/>
    </location>
</feature>
<dbReference type="AlphaFoldDB" id="A0AAD8L1Z4"/>
<keyword evidence="4" id="KW-1185">Reference proteome</keyword>
<dbReference type="GO" id="GO:0004857">
    <property type="term" value="F:enzyme inhibitor activity"/>
    <property type="evidence" value="ECO:0007669"/>
    <property type="project" value="InterPro"/>
</dbReference>
<dbReference type="SUPFAM" id="SSF101148">
    <property type="entry name" value="Plant invertase/pectin methylesterase inhibitor"/>
    <property type="match status" value="1"/>
</dbReference>
<dbReference type="InterPro" id="IPR006501">
    <property type="entry name" value="Pectinesterase_inhib_dom"/>
</dbReference>
<feature type="signal peptide" evidence="1">
    <location>
        <begin position="1"/>
        <end position="25"/>
    </location>
</feature>
<dbReference type="EMBL" id="JAUHHV010000003">
    <property type="protein sequence ID" value="KAK1429895.1"/>
    <property type="molecule type" value="Genomic_DNA"/>
</dbReference>
<name>A0AAD8L1Z4_TARER</name>
<sequence>MPSLPISNIFITLTVVSVIFVSNVADDVPKIPYELVNNVCKKQWNEQFCLEVLKSDTRSEFAKDMTTLTAIALNVATKRVTATRDCFLEVKIGSPAVLKSLNDCIDPYNFVITSFQTCLKEDDCSLIGYDIYIAGDEVRRCQKFADSNGAHDSFITTSNNVTQDYCWLGESLANLMCNEIRS</sequence>
<proteinExistence type="predicted"/>
<accession>A0AAD8L1Z4</accession>
<evidence type="ECO:0000313" key="4">
    <source>
        <dbReference type="Proteomes" id="UP001229421"/>
    </source>
</evidence>
<feature type="domain" description="Pectinesterase inhibitor" evidence="2">
    <location>
        <begin position="35"/>
        <end position="122"/>
    </location>
</feature>
<dbReference type="Proteomes" id="UP001229421">
    <property type="component" value="Unassembled WGS sequence"/>
</dbReference>
<reference evidence="3" key="1">
    <citation type="journal article" date="2023" name="bioRxiv">
        <title>Improved chromosome-level genome assembly for marigold (Tagetes erecta).</title>
        <authorList>
            <person name="Jiang F."/>
            <person name="Yuan L."/>
            <person name="Wang S."/>
            <person name="Wang H."/>
            <person name="Xu D."/>
            <person name="Wang A."/>
            <person name="Fan W."/>
        </authorList>
    </citation>
    <scope>NUCLEOTIDE SEQUENCE</scope>
    <source>
        <strain evidence="3">WSJ</strain>
        <tissue evidence="3">Leaf</tissue>
    </source>
</reference>
<dbReference type="InterPro" id="IPR035513">
    <property type="entry name" value="Invertase/methylesterase_inhib"/>
</dbReference>
<dbReference type="PANTHER" id="PTHR31890">
    <property type="entry name" value="PLANT INVERTASE/PECTIN METHYLESTERASE INHIBITOR SUPERFAMILY PROTEIN"/>
    <property type="match status" value="1"/>
</dbReference>
<comment type="caution">
    <text evidence="3">The sequence shown here is derived from an EMBL/GenBank/DDBJ whole genome shotgun (WGS) entry which is preliminary data.</text>
</comment>
<dbReference type="NCBIfam" id="TIGR01614">
    <property type="entry name" value="PME_inhib"/>
    <property type="match status" value="1"/>
</dbReference>
<protein>
    <recommendedName>
        <fullName evidence="2">Pectinesterase inhibitor domain-containing protein</fullName>
    </recommendedName>
</protein>
<evidence type="ECO:0000256" key="1">
    <source>
        <dbReference type="SAM" id="SignalP"/>
    </source>
</evidence>